<reference evidence="2" key="1">
    <citation type="submission" date="2025-08" db="UniProtKB">
        <authorList>
            <consortium name="RefSeq"/>
        </authorList>
    </citation>
    <scope>IDENTIFICATION</scope>
</reference>
<dbReference type="GO" id="GO:0070652">
    <property type="term" value="C:HAUS complex"/>
    <property type="evidence" value="ECO:0007669"/>
    <property type="project" value="TreeGrafter"/>
</dbReference>
<dbReference type="InterPro" id="IPR029711">
    <property type="entry name" value="Haus7-like"/>
</dbReference>
<keyword evidence="1" id="KW-1185">Reference proteome</keyword>
<sequence>MAEVSAVFALGSGGDSWEDEGDNRVCKAALEVFGKLKDLKCPLLEGLYITEPDRIHELLCMPSKYRLEILEWMCTRVCPSMQDKFSTLKGAPVEAKIQEMVKLGYELMLCAPDDQELVKGCASARKQLQFMGQMLDAVQSLVVGRSSYPSVKEDFEDNAEKNEGMLEELFSGVHLEMLLSPKSDPWPLDMQPVLENQGDDWQGPDPLARSEKEKVAELARQLQDGAARLWALRAELVLAFIQAYDNELGECCQRPAPDLHPCGPIVQAVCQTLTSCSQLLKAVVELMDASAEAMDVVQRQEREPICWDSSSSVMSLATKIEELTQKYQVFIDSLHEGEG</sequence>
<protein>
    <submittedName>
        <fullName evidence="2">HAUS augmin-like complex subunit 7 isoform X2</fullName>
    </submittedName>
</protein>
<dbReference type="PANTHER" id="PTHR14352:SF2">
    <property type="entry name" value="HAUS AUGMIN-LIKE COMPLEX SUBUNIT 7"/>
    <property type="match status" value="1"/>
</dbReference>
<dbReference type="AlphaFoldDB" id="A0AAX6QSZ2"/>
<dbReference type="GO" id="GO:0051011">
    <property type="term" value="F:microtubule minus-end binding"/>
    <property type="evidence" value="ECO:0007669"/>
    <property type="project" value="TreeGrafter"/>
</dbReference>
<dbReference type="GO" id="GO:0051225">
    <property type="term" value="P:spindle assembly"/>
    <property type="evidence" value="ECO:0007669"/>
    <property type="project" value="TreeGrafter"/>
</dbReference>
<gene>
    <name evidence="2" type="primary">Haus7</name>
</gene>
<dbReference type="RefSeq" id="XP_012924805.1">
    <property type="nucleotide sequence ID" value="XM_013069351.2"/>
</dbReference>
<dbReference type="GO" id="GO:0031023">
    <property type="term" value="P:microtubule organizing center organization"/>
    <property type="evidence" value="ECO:0007669"/>
    <property type="project" value="TreeGrafter"/>
</dbReference>
<evidence type="ECO:0000313" key="2">
    <source>
        <dbReference type="RefSeq" id="XP_012924805.1"/>
    </source>
</evidence>
<organism evidence="1 2">
    <name type="scientific">Heterocephalus glaber</name>
    <name type="common">Naked mole rat</name>
    <dbReference type="NCBI Taxonomy" id="10181"/>
    <lineage>
        <taxon>Eukaryota</taxon>
        <taxon>Metazoa</taxon>
        <taxon>Chordata</taxon>
        <taxon>Craniata</taxon>
        <taxon>Vertebrata</taxon>
        <taxon>Euteleostomi</taxon>
        <taxon>Mammalia</taxon>
        <taxon>Eutheria</taxon>
        <taxon>Euarchontoglires</taxon>
        <taxon>Glires</taxon>
        <taxon>Rodentia</taxon>
        <taxon>Hystricomorpha</taxon>
        <taxon>Bathyergidae</taxon>
        <taxon>Heterocephalus</taxon>
    </lineage>
</organism>
<proteinExistence type="predicted"/>
<evidence type="ECO:0000313" key="1">
    <source>
        <dbReference type="Proteomes" id="UP000694906"/>
    </source>
</evidence>
<dbReference type="CTD" id="55559"/>
<dbReference type="Proteomes" id="UP000694906">
    <property type="component" value="Unplaced"/>
</dbReference>
<name>A0AAX6QSZ2_HETGA</name>
<dbReference type="PANTHER" id="PTHR14352">
    <property type="entry name" value="HAUS AUGMIN-LIKE COMPLEX SUBUNIT 7"/>
    <property type="match status" value="1"/>
</dbReference>
<dbReference type="GeneID" id="101711825"/>
<accession>A0AAX6QSZ2</accession>